<evidence type="ECO:0000313" key="1">
    <source>
        <dbReference type="EMBL" id="KAJ8664551.1"/>
    </source>
</evidence>
<accession>A0ACC2N0M9</accession>
<dbReference type="EMBL" id="CM056744">
    <property type="protein sequence ID" value="KAJ8664551.1"/>
    <property type="molecule type" value="Genomic_DNA"/>
</dbReference>
<proteinExistence type="predicted"/>
<keyword evidence="2" id="KW-1185">Reference proteome</keyword>
<protein>
    <submittedName>
        <fullName evidence="1">Uncharacterized protein</fullName>
    </submittedName>
</protein>
<organism evidence="1 2">
    <name type="scientific">Eretmocerus hayati</name>
    <dbReference type="NCBI Taxonomy" id="131215"/>
    <lineage>
        <taxon>Eukaryota</taxon>
        <taxon>Metazoa</taxon>
        <taxon>Ecdysozoa</taxon>
        <taxon>Arthropoda</taxon>
        <taxon>Hexapoda</taxon>
        <taxon>Insecta</taxon>
        <taxon>Pterygota</taxon>
        <taxon>Neoptera</taxon>
        <taxon>Endopterygota</taxon>
        <taxon>Hymenoptera</taxon>
        <taxon>Apocrita</taxon>
        <taxon>Proctotrupomorpha</taxon>
        <taxon>Chalcidoidea</taxon>
        <taxon>Aphelinidae</taxon>
        <taxon>Aphelininae</taxon>
        <taxon>Eretmocerus</taxon>
    </lineage>
</organism>
<name>A0ACC2N0M9_9HYME</name>
<comment type="caution">
    <text evidence="1">The sequence shown here is derived from an EMBL/GenBank/DDBJ whole genome shotgun (WGS) entry which is preliminary data.</text>
</comment>
<reference evidence="1" key="1">
    <citation type="submission" date="2023-04" db="EMBL/GenBank/DDBJ databases">
        <title>A chromosome-level genome assembly of the parasitoid wasp Eretmocerus hayati.</title>
        <authorList>
            <person name="Zhong Y."/>
            <person name="Liu S."/>
            <person name="Liu Y."/>
        </authorList>
    </citation>
    <scope>NUCLEOTIDE SEQUENCE</scope>
    <source>
        <strain evidence="1">ZJU_SS_LIU_2023</strain>
    </source>
</reference>
<sequence length="465" mass="51165">MIFFLKVEIPQTTVTNDSSEIVKEVARAAVPGDSASNGPQLSDVNGDEENSLPSVPAPSSVSEPEINTEVPLEIDQNDKSQENMEKAIDDILTGDPEVDNANKIDGDDQQPKLTREPEASATNRVPSIDELLVTDSGLDAPVTFICGDSGVRAATESVETTTFSDQNVIEVIPNTTESLNELAEETEIIPTTGELTPNDDLSKQNDFGVLTTTESAKFESSSINKQETPVPSTIESDQPESSSITTVATTATLTTEALTSMTESTKKPEVTSTTTEAPEEMTVSVKVITGTDAPKPSTFTKDRINFYKKTEETSPWNKLLGLVETAIKLWKEPDQKKVVNEEGISLIHYAEEVYNEIYPYGNQAITEFSAVYDEIKKKLEYLATNEGYASSHIKEEIQNMRFALARVEKNWFPPAKKTDIKFLSSGYVLAKENNNAGRQKIMIYKPKNFVLKRGQKKPTRTATRT</sequence>
<gene>
    <name evidence="1" type="ORF">QAD02_006213</name>
</gene>
<evidence type="ECO:0000313" key="2">
    <source>
        <dbReference type="Proteomes" id="UP001239111"/>
    </source>
</evidence>
<dbReference type="Proteomes" id="UP001239111">
    <property type="component" value="Chromosome 4"/>
</dbReference>